<dbReference type="SMART" id="SM00256">
    <property type="entry name" value="FBOX"/>
    <property type="match status" value="1"/>
</dbReference>
<dbReference type="Gene3D" id="1.20.1280.50">
    <property type="match status" value="1"/>
</dbReference>
<dbReference type="InterPro" id="IPR013187">
    <property type="entry name" value="F-box-assoc_dom_typ3"/>
</dbReference>
<feature type="domain" description="F-box" evidence="1">
    <location>
        <begin position="1"/>
        <end position="47"/>
    </location>
</feature>
<evidence type="ECO:0000313" key="2">
    <source>
        <dbReference type="EMBL" id="KAF9616947.1"/>
    </source>
</evidence>
<dbReference type="InterPro" id="IPR050796">
    <property type="entry name" value="SCF_F-box_component"/>
</dbReference>
<dbReference type="EMBL" id="JADFTS010000003">
    <property type="protein sequence ID" value="KAF9616947.1"/>
    <property type="molecule type" value="Genomic_DNA"/>
</dbReference>
<dbReference type="PANTHER" id="PTHR31672">
    <property type="entry name" value="BNACNNG10540D PROTEIN"/>
    <property type="match status" value="1"/>
</dbReference>
<dbReference type="InterPro" id="IPR036047">
    <property type="entry name" value="F-box-like_dom_sf"/>
</dbReference>
<dbReference type="CDD" id="cd22157">
    <property type="entry name" value="F-box_AtFBW1-like"/>
    <property type="match status" value="1"/>
</dbReference>
<keyword evidence="3" id="KW-1185">Reference proteome</keyword>
<dbReference type="NCBIfam" id="TIGR01640">
    <property type="entry name" value="F_box_assoc_1"/>
    <property type="match status" value="1"/>
</dbReference>
<comment type="caution">
    <text evidence="2">The sequence shown here is derived from an EMBL/GenBank/DDBJ whole genome shotgun (WGS) entry which is preliminary data.</text>
</comment>
<gene>
    <name evidence="2" type="ORF">IFM89_033017</name>
</gene>
<dbReference type="Pfam" id="PF00646">
    <property type="entry name" value="F-box"/>
    <property type="match status" value="1"/>
</dbReference>
<organism evidence="2 3">
    <name type="scientific">Coptis chinensis</name>
    <dbReference type="NCBI Taxonomy" id="261450"/>
    <lineage>
        <taxon>Eukaryota</taxon>
        <taxon>Viridiplantae</taxon>
        <taxon>Streptophyta</taxon>
        <taxon>Embryophyta</taxon>
        <taxon>Tracheophyta</taxon>
        <taxon>Spermatophyta</taxon>
        <taxon>Magnoliopsida</taxon>
        <taxon>Ranunculales</taxon>
        <taxon>Ranunculaceae</taxon>
        <taxon>Coptidoideae</taxon>
        <taxon>Coptis</taxon>
    </lineage>
</organism>
<dbReference type="InterPro" id="IPR001810">
    <property type="entry name" value="F-box_dom"/>
</dbReference>
<dbReference type="AlphaFoldDB" id="A0A835II97"/>
<accession>A0A835II97</accession>
<proteinExistence type="predicted"/>
<dbReference type="InterPro" id="IPR017451">
    <property type="entry name" value="F-box-assoc_interact_dom"/>
</dbReference>
<sequence length="397" mass="45842">MVSSEYLPGDLVIQIIICLPVKSLLRFKSVCKSWRSLIESSRFVTQHCHYHQKMDSEKIIVKHPYVRIDELGRCNLDFSIVSADNFEASARIGVCCVLRNMSSEWISKAPYFNEVLSCCNGVICQQICFGYERHVWLWNPATKQIRILPESPISLLRRREVTVYVGLVFDVKTDDYKVVKFNFENISYVTKKCRVEIYSLSTDSWRPIDVDLPISYIASDPKIPYRDEIYCWLGGLDDPCLIVSFDIHNEVFQTMSVPDLGQTNPSATLELAILKGKIACICWSYSWEIEETENCGFNIWVLNEYMVKDSWTQLYTIRLGSQYCFWTSSIGFSQNGIFILHHKQCVCDDNTHKLCFWDLATAEIKYLPFELPQIDLEGVQYKESLVSINSTNVAFVS</sequence>
<dbReference type="Proteomes" id="UP000631114">
    <property type="component" value="Unassembled WGS sequence"/>
</dbReference>
<evidence type="ECO:0000259" key="1">
    <source>
        <dbReference type="PROSITE" id="PS50181"/>
    </source>
</evidence>
<protein>
    <recommendedName>
        <fullName evidence="1">F-box domain-containing protein</fullName>
    </recommendedName>
</protein>
<evidence type="ECO:0000313" key="3">
    <source>
        <dbReference type="Proteomes" id="UP000631114"/>
    </source>
</evidence>
<dbReference type="OrthoDB" id="1867629at2759"/>
<dbReference type="SUPFAM" id="SSF50965">
    <property type="entry name" value="Galactose oxidase, central domain"/>
    <property type="match status" value="1"/>
</dbReference>
<dbReference type="InterPro" id="IPR011043">
    <property type="entry name" value="Gal_Oxase/kelch_b-propeller"/>
</dbReference>
<name>A0A835II97_9MAGN</name>
<dbReference type="SUPFAM" id="SSF81383">
    <property type="entry name" value="F-box domain"/>
    <property type="match status" value="1"/>
</dbReference>
<dbReference type="PROSITE" id="PS50181">
    <property type="entry name" value="FBOX"/>
    <property type="match status" value="1"/>
</dbReference>
<dbReference type="Pfam" id="PF08268">
    <property type="entry name" value="FBA_3"/>
    <property type="match status" value="1"/>
</dbReference>
<dbReference type="PANTHER" id="PTHR31672:SF13">
    <property type="entry name" value="F-BOX PROTEIN CPR30-LIKE"/>
    <property type="match status" value="1"/>
</dbReference>
<reference evidence="2 3" key="1">
    <citation type="submission" date="2020-10" db="EMBL/GenBank/DDBJ databases">
        <title>The Coptis chinensis genome and diversification of protoberbering-type alkaloids.</title>
        <authorList>
            <person name="Wang B."/>
            <person name="Shu S."/>
            <person name="Song C."/>
            <person name="Liu Y."/>
        </authorList>
    </citation>
    <scope>NUCLEOTIDE SEQUENCE [LARGE SCALE GENOMIC DNA]</scope>
    <source>
        <strain evidence="2">HL-2020</strain>
        <tissue evidence="2">Leaf</tissue>
    </source>
</reference>